<protein>
    <submittedName>
        <fullName evidence="2 3">Uncharacterized protein</fullName>
    </submittedName>
</protein>
<dbReference type="EMBL" id="GL385396">
    <property type="protein sequence ID" value="EJT78474.1"/>
    <property type="molecule type" value="Genomic_DNA"/>
</dbReference>
<evidence type="ECO:0000313" key="2">
    <source>
        <dbReference type="EMBL" id="EJT78474.1"/>
    </source>
</evidence>
<dbReference type="AlphaFoldDB" id="J3NQL8"/>
<dbReference type="VEuPathDB" id="FungiDB:GGTG_03574"/>
<dbReference type="Proteomes" id="UP000006039">
    <property type="component" value="Unassembled WGS sequence"/>
</dbReference>
<organism evidence="2">
    <name type="scientific">Gaeumannomyces tritici (strain R3-111a-1)</name>
    <name type="common">Wheat and barley take-all root rot fungus</name>
    <name type="synonym">Gaeumannomyces graminis var. tritici</name>
    <dbReference type="NCBI Taxonomy" id="644352"/>
    <lineage>
        <taxon>Eukaryota</taxon>
        <taxon>Fungi</taxon>
        <taxon>Dikarya</taxon>
        <taxon>Ascomycota</taxon>
        <taxon>Pezizomycotina</taxon>
        <taxon>Sordariomycetes</taxon>
        <taxon>Sordariomycetidae</taxon>
        <taxon>Magnaporthales</taxon>
        <taxon>Magnaporthaceae</taxon>
        <taxon>Gaeumannomyces</taxon>
    </lineage>
</organism>
<reference evidence="2" key="2">
    <citation type="submission" date="2010-07" db="EMBL/GenBank/DDBJ databases">
        <authorList>
            <consortium name="The Broad Institute Genome Sequencing Platform"/>
            <consortium name="Broad Institute Genome Sequencing Center for Infectious Disease"/>
            <person name="Ma L.-J."/>
            <person name="Dead R."/>
            <person name="Young S."/>
            <person name="Zeng Q."/>
            <person name="Koehrsen M."/>
            <person name="Alvarado L."/>
            <person name="Berlin A."/>
            <person name="Chapman S.B."/>
            <person name="Chen Z."/>
            <person name="Freedman E."/>
            <person name="Gellesch M."/>
            <person name="Goldberg J."/>
            <person name="Griggs A."/>
            <person name="Gujja S."/>
            <person name="Heilman E.R."/>
            <person name="Heiman D."/>
            <person name="Hepburn T."/>
            <person name="Howarth C."/>
            <person name="Jen D."/>
            <person name="Larson L."/>
            <person name="Mehta T."/>
            <person name="Neiman D."/>
            <person name="Pearson M."/>
            <person name="Roberts A."/>
            <person name="Saif S."/>
            <person name="Shea T."/>
            <person name="Shenoy N."/>
            <person name="Sisk P."/>
            <person name="Stolte C."/>
            <person name="Sykes S."/>
            <person name="Walk T."/>
            <person name="White J."/>
            <person name="Yandava C."/>
            <person name="Haas B."/>
            <person name="Nusbaum C."/>
            <person name="Birren B."/>
        </authorList>
    </citation>
    <scope>NUCLEOTIDE SEQUENCE</scope>
    <source>
        <strain evidence="2">R3-111a-1</strain>
    </source>
</reference>
<dbReference type="RefSeq" id="XP_009219619.1">
    <property type="nucleotide sequence ID" value="XM_009221355.1"/>
</dbReference>
<evidence type="ECO:0000313" key="3">
    <source>
        <dbReference type="EnsemblFungi" id="EJT78474"/>
    </source>
</evidence>
<accession>J3NQL8</accession>
<evidence type="ECO:0000313" key="4">
    <source>
        <dbReference type="Proteomes" id="UP000006039"/>
    </source>
</evidence>
<proteinExistence type="predicted"/>
<dbReference type="EnsemblFungi" id="EJT78474">
    <property type="protein sequence ID" value="EJT78474"/>
    <property type="gene ID" value="GGTG_03574"/>
</dbReference>
<reference evidence="4" key="1">
    <citation type="submission" date="2010-07" db="EMBL/GenBank/DDBJ databases">
        <title>The genome sequence of Gaeumannomyces graminis var. tritici strain R3-111a-1.</title>
        <authorList>
            <consortium name="The Broad Institute Genome Sequencing Platform"/>
            <person name="Ma L.-J."/>
            <person name="Dead R."/>
            <person name="Young S."/>
            <person name="Zeng Q."/>
            <person name="Koehrsen M."/>
            <person name="Alvarado L."/>
            <person name="Berlin A."/>
            <person name="Chapman S.B."/>
            <person name="Chen Z."/>
            <person name="Freedman E."/>
            <person name="Gellesch M."/>
            <person name="Goldberg J."/>
            <person name="Griggs A."/>
            <person name="Gujja S."/>
            <person name="Heilman E.R."/>
            <person name="Heiman D."/>
            <person name="Hepburn T."/>
            <person name="Howarth C."/>
            <person name="Jen D."/>
            <person name="Larson L."/>
            <person name="Mehta T."/>
            <person name="Neiman D."/>
            <person name="Pearson M."/>
            <person name="Roberts A."/>
            <person name="Saif S."/>
            <person name="Shea T."/>
            <person name="Shenoy N."/>
            <person name="Sisk P."/>
            <person name="Stolte C."/>
            <person name="Sykes S."/>
            <person name="Walk T."/>
            <person name="White J."/>
            <person name="Yandava C."/>
            <person name="Haas B."/>
            <person name="Nusbaum C."/>
            <person name="Birren B."/>
        </authorList>
    </citation>
    <scope>NUCLEOTIDE SEQUENCE [LARGE SCALE GENOMIC DNA]</scope>
    <source>
        <strain evidence="4">R3-111a-1</strain>
    </source>
</reference>
<evidence type="ECO:0000256" key="1">
    <source>
        <dbReference type="SAM" id="MobiDB-lite"/>
    </source>
</evidence>
<feature type="region of interest" description="Disordered" evidence="1">
    <location>
        <begin position="1"/>
        <end position="34"/>
    </location>
</feature>
<sequence length="87" mass="9786">MPAMNRIPTTKRSSSTQSLSSATAHPHCKVGRVPTKNVHNAQHLIKNLEARLGRNQFQIMVQHNAYSIKPYDSQVDMDKVLQEIAGY</sequence>
<dbReference type="GeneID" id="20344032"/>
<keyword evidence="4" id="KW-1185">Reference proteome</keyword>
<name>J3NQL8_GAET3</name>
<dbReference type="HOGENOM" id="CLU_2483487_0_0_1"/>
<reference evidence="3" key="5">
    <citation type="submission" date="2018-04" db="UniProtKB">
        <authorList>
            <consortium name="EnsemblFungi"/>
        </authorList>
    </citation>
    <scope>IDENTIFICATION</scope>
    <source>
        <strain evidence="3">R3-111a-1</strain>
    </source>
</reference>
<reference evidence="3" key="4">
    <citation type="journal article" date="2015" name="G3 (Bethesda)">
        <title>Genome sequences of three phytopathogenic species of the Magnaporthaceae family of fungi.</title>
        <authorList>
            <person name="Okagaki L.H."/>
            <person name="Nunes C.C."/>
            <person name="Sailsbery J."/>
            <person name="Clay B."/>
            <person name="Brown D."/>
            <person name="John T."/>
            <person name="Oh Y."/>
            <person name="Young N."/>
            <person name="Fitzgerald M."/>
            <person name="Haas B.J."/>
            <person name="Zeng Q."/>
            <person name="Young S."/>
            <person name="Adiconis X."/>
            <person name="Fan L."/>
            <person name="Levin J.Z."/>
            <person name="Mitchell T.K."/>
            <person name="Okubara P.A."/>
            <person name="Farman M.L."/>
            <person name="Kohn L.M."/>
            <person name="Birren B."/>
            <person name="Ma L.-J."/>
            <person name="Dean R.A."/>
        </authorList>
    </citation>
    <scope>NUCLEOTIDE SEQUENCE</scope>
    <source>
        <strain evidence="3">R3-111a-1</strain>
    </source>
</reference>
<reference evidence="2" key="3">
    <citation type="submission" date="2010-09" db="EMBL/GenBank/DDBJ databases">
        <title>Annotation of Gaeumannomyces graminis var. tritici R3-111a-1.</title>
        <authorList>
            <consortium name="The Broad Institute Genome Sequencing Platform"/>
            <person name="Ma L.-J."/>
            <person name="Dead R."/>
            <person name="Young S.K."/>
            <person name="Zeng Q."/>
            <person name="Gargeya S."/>
            <person name="Fitzgerald M."/>
            <person name="Haas B."/>
            <person name="Abouelleil A."/>
            <person name="Alvarado L."/>
            <person name="Arachchi H.M."/>
            <person name="Berlin A."/>
            <person name="Brown A."/>
            <person name="Chapman S.B."/>
            <person name="Chen Z."/>
            <person name="Dunbar C."/>
            <person name="Freedman E."/>
            <person name="Gearin G."/>
            <person name="Gellesch M."/>
            <person name="Goldberg J."/>
            <person name="Griggs A."/>
            <person name="Gujja S."/>
            <person name="Heiman D."/>
            <person name="Howarth C."/>
            <person name="Larson L."/>
            <person name="Lui A."/>
            <person name="MacDonald P.J.P."/>
            <person name="Mehta T."/>
            <person name="Montmayeur A."/>
            <person name="Murphy C."/>
            <person name="Neiman D."/>
            <person name="Pearson M."/>
            <person name="Priest M."/>
            <person name="Roberts A."/>
            <person name="Saif S."/>
            <person name="Shea T."/>
            <person name="Shenoy N."/>
            <person name="Sisk P."/>
            <person name="Stolte C."/>
            <person name="Sykes S."/>
            <person name="Yandava C."/>
            <person name="Wortman J."/>
            <person name="Nusbaum C."/>
            <person name="Birren B."/>
        </authorList>
    </citation>
    <scope>NUCLEOTIDE SEQUENCE</scope>
    <source>
        <strain evidence="2">R3-111a-1</strain>
    </source>
</reference>
<gene>
    <name evidence="3" type="primary">20344032</name>
    <name evidence="2" type="ORF">GGTG_03574</name>
</gene>
<feature type="compositionally biased region" description="Low complexity" evidence="1">
    <location>
        <begin position="10"/>
        <end position="23"/>
    </location>
</feature>